<comment type="catalytic activity">
    <reaction evidence="1">
        <text>3',3'-c-di-GMP + H2O = 5'-phosphoguanylyl(3'-&gt;5')guanosine + H(+)</text>
        <dbReference type="Rhea" id="RHEA:24902"/>
        <dbReference type="ChEBI" id="CHEBI:15377"/>
        <dbReference type="ChEBI" id="CHEBI:15378"/>
        <dbReference type="ChEBI" id="CHEBI:58754"/>
        <dbReference type="ChEBI" id="CHEBI:58805"/>
        <dbReference type="EC" id="3.1.4.52"/>
    </reaction>
    <physiologicalReaction direction="left-to-right" evidence="1">
        <dbReference type="Rhea" id="RHEA:24903"/>
    </physiologicalReaction>
</comment>
<accession>A0AAU7XC32</accession>
<dbReference type="SMART" id="SM00267">
    <property type="entry name" value="GGDEF"/>
    <property type="match status" value="1"/>
</dbReference>
<dbReference type="SMART" id="SM00052">
    <property type="entry name" value="EAL"/>
    <property type="match status" value="1"/>
</dbReference>
<dbReference type="PANTHER" id="PTHR44757">
    <property type="entry name" value="DIGUANYLATE CYCLASE DGCP"/>
    <property type="match status" value="1"/>
</dbReference>
<dbReference type="InterPro" id="IPR035919">
    <property type="entry name" value="EAL_sf"/>
</dbReference>
<dbReference type="FunFam" id="3.20.20.450:FF:000001">
    <property type="entry name" value="Cyclic di-GMP phosphodiesterase yahA"/>
    <property type="match status" value="1"/>
</dbReference>
<dbReference type="KEGG" id="mflg:ABS361_19700"/>
<dbReference type="SUPFAM" id="SSF141868">
    <property type="entry name" value="EAL domain-like"/>
    <property type="match status" value="1"/>
</dbReference>
<dbReference type="InterPro" id="IPR029016">
    <property type="entry name" value="GAF-like_dom_sf"/>
</dbReference>
<dbReference type="EMBL" id="CP158568">
    <property type="protein sequence ID" value="XBY44234.1"/>
    <property type="molecule type" value="Genomic_DNA"/>
</dbReference>
<evidence type="ECO:0000256" key="1">
    <source>
        <dbReference type="ARBA" id="ARBA00051114"/>
    </source>
</evidence>
<dbReference type="RefSeq" id="WP_407049326.1">
    <property type="nucleotide sequence ID" value="NZ_CP158568.1"/>
</dbReference>
<dbReference type="AlphaFoldDB" id="A0AAU7XC32"/>
<dbReference type="Pfam" id="PF00990">
    <property type="entry name" value="GGDEF"/>
    <property type="match status" value="1"/>
</dbReference>
<name>A0AAU7XC32_9HYPH</name>
<dbReference type="GO" id="GO:0071111">
    <property type="term" value="F:cyclic-guanylate-specific phosphodiesterase activity"/>
    <property type="evidence" value="ECO:0007669"/>
    <property type="project" value="UniProtKB-EC"/>
</dbReference>
<dbReference type="InterPro" id="IPR001633">
    <property type="entry name" value="EAL_dom"/>
</dbReference>
<feature type="domain" description="GGDEF" evidence="3">
    <location>
        <begin position="344"/>
        <end position="477"/>
    </location>
</feature>
<dbReference type="GO" id="GO:0071732">
    <property type="term" value="P:cellular response to nitric oxide"/>
    <property type="evidence" value="ECO:0007669"/>
    <property type="project" value="UniProtKB-ARBA"/>
</dbReference>
<dbReference type="Pfam" id="PF13185">
    <property type="entry name" value="GAF_2"/>
    <property type="match status" value="2"/>
</dbReference>
<dbReference type="InterPro" id="IPR043128">
    <property type="entry name" value="Rev_trsase/Diguanyl_cyclase"/>
</dbReference>
<feature type="domain" description="EAL" evidence="2">
    <location>
        <begin position="486"/>
        <end position="740"/>
    </location>
</feature>
<evidence type="ECO:0000259" key="3">
    <source>
        <dbReference type="PROSITE" id="PS50887"/>
    </source>
</evidence>
<dbReference type="InterPro" id="IPR003018">
    <property type="entry name" value="GAF"/>
</dbReference>
<dbReference type="InterPro" id="IPR029787">
    <property type="entry name" value="Nucleotide_cyclase"/>
</dbReference>
<dbReference type="SMART" id="SM00065">
    <property type="entry name" value="GAF"/>
    <property type="match status" value="2"/>
</dbReference>
<proteinExistence type="predicted"/>
<dbReference type="InterPro" id="IPR052155">
    <property type="entry name" value="Biofilm_reg_signaling"/>
</dbReference>
<dbReference type="SUPFAM" id="SSF55073">
    <property type="entry name" value="Nucleotide cyclase"/>
    <property type="match status" value="1"/>
</dbReference>
<protein>
    <submittedName>
        <fullName evidence="4">EAL domain-containing protein</fullName>
    </submittedName>
</protein>
<dbReference type="SUPFAM" id="SSF55781">
    <property type="entry name" value="GAF domain-like"/>
    <property type="match status" value="2"/>
</dbReference>
<dbReference type="Pfam" id="PF00563">
    <property type="entry name" value="EAL"/>
    <property type="match status" value="1"/>
</dbReference>
<dbReference type="Gene3D" id="3.20.20.450">
    <property type="entry name" value="EAL domain"/>
    <property type="match status" value="1"/>
</dbReference>
<dbReference type="InterPro" id="IPR000160">
    <property type="entry name" value="GGDEF_dom"/>
</dbReference>
<organism evidence="4">
    <name type="scientific">Methyloraptor flagellatus</name>
    <dbReference type="NCBI Taxonomy" id="3162530"/>
    <lineage>
        <taxon>Bacteria</taxon>
        <taxon>Pseudomonadati</taxon>
        <taxon>Pseudomonadota</taxon>
        <taxon>Alphaproteobacteria</taxon>
        <taxon>Hyphomicrobiales</taxon>
        <taxon>Ancalomicrobiaceae</taxon>
        <taxon>Methyloraptor</taxon>
    </lineage>
</organism>
<dbReference type="NCBIfam" id="TIGR00254">
    <property type="entry name" value="GGDEF"/>
    <property type="match status" value="1"/>
</dbReference>
<dbReference type="PROSITE" id="PS50883">
    <property type="entry name" value="EAL"/>
    <property type="match status" value="1"/>
</dbReference>
<dbReference type="Gene3D" id="3.30.70.270">
    <property type="match status" value="1"/>
</dbReference>
<evidence type="ECO:0000259" key="2">
    <source>
        <dbReference type="PROSITE" id="PS50883"/>
    </source>
</evidence>
<reference evidence="4" key="1">
    <citation type="submission" date="2024-06" db="EMBL/GenBank/DDBJ databases">
        <title>Methylostella associata gen. nov., sp. nov., a novel Ancalomicrobiaceae-affiliated facultatively methylotrophic bacteria that feed on methanotrophs of the genus Methylococcus.</title>
        <authorList>
            <person name="Saltykova V."/>
            <person name="Danilova O.V."/>
            <person name="Oshkin I.Y."/>
            <person name="Belova S.E."/>
            <person name="Pimenov N.V."/>
            <person name="Dedysh S.N."/>
        </authorList>
    </citation>
    <scope>NUCLEOTIDE SEQUENCE</scope>
    <source>
        <strain evidence="4">S20</strain>
    </source>
</reference>
<dbReference type="Gene3D" id="3.30.450.40">
    <property type="match status" value="2"/>
</dbReference>
<sequence length="752" mass="81798">MVIALAAPDAGRLTIVAMAGASLRRAEPVDIEITATDGATAIIAAAYRDRRPVLSTDAVALAPYGSSAAAVPLLRGGEVIGVLAFSSSQSENFTPDFVELLQRLAENIVFALDNFERGEERRRAEAQRERLTRMFAALSATNEAIIRARTRDDLFRRVCRAAVHGGKFASTIIALAEPGETYMRVVAWAGPKAHLQKTVRIAVTDACPEGLGMSGRAFRTMQPCVINDYLADARGTAFHERARREGNRSGASLPLISNGRAVGVLVFLSSEVNAFTPDLVELLHRLANNVSFALENFQRAEEKARADERVKYLATHDGLTGLPNRANFNVLLHEAIRVARRAANRFAVLFIDIDRFKVINDSLGHVAGDELLVEIAGRLGRCLEPTDVVARLGGDEFVVVLKNAEDAGSVGAAAREILRAVSEPLLLCGVECRTTASIGIALYPSDGEDEATLTKNADVAMYRAKEEGKNGFRFFSARAKPMSVERLIMESQLRHALRLDQFRLLYQPKVNVATRRITGVEALLRWSCPERGEVPPDQFIAVAEETGLIVPIGRWVLNEACQQAAAWRARGLPPISMAVNLSPRQFSDGGLSTDIDAALTLSGMRPDLLQIEITESTMMRDVYHASHLLEDIRSRGIRIAIDDFGTGYSSMSLLKKLPVDTIKIDRSFVRDLPGDSEDAAISQAVIGMAKALKLSVVAEGVETEEQAAFLANHACDEMQGYLFSRPVAPDRIEAMLTDTAGAEDGVANRRIA</sequence>
<dbReference type="FunFam" id="3.30.70.270:FF:000001">
    <property type="entry name" value="Diguanylate cyclase domain protein"/>
    <property type="match status" value="1"/>
</dbReference>
<gene>
    <name evidence="4" type="ORF">ABS361_19700</name>
</gene>
<dbReference type="CDD" id="cd01948">
    <property type="entry name" value="EAL"/>
    <property type="match status" value="1"/>
</dbReference>
<dbReference type="PROSITE" id="PS50887">
    <property type="entry name" value="GGDEF"/>
    <property type="match status" value="1"/>
</dbReference>
<dbReference type="PANTHER" id="PTHR44757:SF2">
    <property type="entry name" value="BIOFILM ARCHITECTURE MAINTENANCE PROTEIN MBAA"/>
    <property type="match status" value="1"/>
</dbReference>
<evidence type="ECO:0000313" key="4">
    <source>
        <dbReference type="EMBL" id="XBY44234.1"/>
    </source>
</evidence>
<dbReference type="CDD" id="cd01949">
    <property type="entry name" value="GGDEF"/>
    <property type="match status" value="1"/>
</dbReference>